<evidence type="ECO:0000259" key="1">
    <source>
        <dbReference type="Pfam" id="PF13460"/>
    </source>
</evidence>
<feature type="domain" description="NAD(P)-binding" evidence="1">
    <location>
        <begin position="7"/>
        <end position="132"/>
    </location>
</feature>
<dbReference type="InterPro" id="IPR016040">
    <property type="entry name" value="NAD(P)-bd_dom"/>
</dbReference>
<dbReference type="PANTHER" id="PTHR12126:SF11">
    <property type="entry name" value="NADH DEHYDROGENASE [UBIQUINONE] 1 ALPHA SUBCOMPLEX SUBUNIT 9, MITOCHONDRIAL"/>
    <property type="match status" value="1"/>
</dbReference>
<accession>A0A841HLJ4</accession>
<proteinExistence type="predicted"/>
<reference evidence="2 3" key="1">
    <citation type="submission" date="2020-08" db="EMBL/GenBank/DDBJ databases">
        <title>Genomic Encyclopedia of Type Strains, Phase IV (KMG-IV): sequencing the most valuable type-strain genomes for metagenomic binning, comparative biology and taxonomic classification.</title>
        <authorList>
            <person name="Goeker M."/>
        </authorList>
    </citation>
    <scope>NUCLEOTIDE SEQUENCE [LARGE SCALE GENOMIC DNA]</scope>
    <source>
        <strain evidence="2 3">DSM 26723</strain>
    </source>
</reference>
<dbReference type="PANTHER" id="PTHR12126">
    <property type="entry name" value="NADH-UBIQUINONE OXIDOREDUCTASE 39 KDA SUBUNIT-RELATED"/>
    <property type="match status" value="1"/>
</dbReference>
<dbReference type="RefSeq" id="WP_184332781.1">
    <property type="nucleotide sequence ID" value="NZ_JACHHZ010000003.1"/>
</dbReference>
<dbReference type="Proteomes" id="UP000588068">
    <property type="component" value="Unassembled WGS sequence"/>
</dbReference>
<dbReference type="GO" id="GO:0044877">
    <property type="term" value="F:protein-containing complex binding"/>
    <property type="evidence" value="ECO:0007669"/>
    <property type="project" value="TreeGrafter"/>
</dbReference>
<organism evidence="2 3">
    <name type="scientific">Povalibacter uvarum</name>
    <dbReference type="NCBI Taxonomy" id="732238"/>
    <lineage>
        <taxon>Bacteria</taxon>
        <taxon>Pseudomonadati</taxon>
        <taxon>Pseudomonadota</taxon>
        <taxon>Gammaproteobacteria</taxon>
        <taxon>Steroidobacterales</taxon>
        <taxon>Steroidobacteraceae</taxon>
        <taxon>Povalibacter</taxon>
    </lineage>
</organism>
<name>A0A841HLJ4_9GAMM</name>
<dbReference type="SUPFAM" id="SSF51735">
    <property type="entry name" value="NAD(P)-binding Rossmann-fold domains"/>
    <property type="match status" value="1"/>
</dbReference>
<dbReference type="Gene3D" id="3.40.50.720">
    <property type="entry name" value="NAD(P)-binding Rossmann-like Domain"/>
    <property type="match status" value="1"/>
</dbReference>
<dbReference type="InterPro" id="IPR051207">
    <property type="entry name" value="ComplexI_NDUFA9_subunit"/>
</dbReference>
<comment type="caution">
    <text evidence="2">The sequence shown here is derived from an EMBL/GenBank/DDBJ whole genome shotgun (WGS) entry which is preliminary data.</text>
</comment>
<dbReference type="EMBL" id="JACHHZ010000003">
    <property type="protein sequence ID" value="MBB6093947.1"/>
    <property type="molecule type" value="Genomic_DNA"/>
</dbReference>
<protein>
    <submittedName>
        <fullName evidence="2">Uncharacterized protein YbjT (DUF2867 family)</fullName>
    </submittedName>
</protein>
<evidence type="ECO:0000313" key="3">
    <source>
        <dbReference type="Proteomes" id="UP000588068"/>
    </source>
</evidence>
<dbReference type="Pfam" id="PF13460">
    <property type="entry name" value="NAD_binding_10"/>
    <property type="match status" value="1"/>
</dbReference>
<sequence length="272" mass="29116">MRIVVIGGSGVVGTQLVDNLRRRGHDVVAASRRTGVNTLTGDGLVETLAGAKVLVDVTNSPSFEDAKALEFFGTSTRNLLAAAEAAHVKHCIALSIVGTDRLLESGYFRAKMAQEDLVSASPIPHTILRSTQFFEFLPRIAEPDESASAVRVSPALVQPLASGETAAALADIATAAPRNGMIEFAGPQLLRLDEVVRRVMQAQQDPREVIADRSARYFGAPLGEDTLIPDEGAIIGVGGFDEWLESALDPKLHRALPRRSVQEQGNRTGPLY</sequence>
<evidence type="ECO:0000313" key="2">
    <source>
        <dbReference type="EMBL" id="MBB6093947.1"/>
    </source>
</evidence>
<dbReference type="AlphaFoldDB" id="A0A841HLJ4"/>
<dbReference type="InterPro" id="IPR036291">
    <property type="entry name" value="NAD(P)-bd_dom_sf"/>
</dbReference>
<keyword evidence="3" id="KW-1185">Reference proteome</keyword>
<gene>
    <name evidence="2" type="ORF">HNQ60_002828</name>
</gene>